<dbReference type="PROSITE" id="PS40000">
    <property type="entry name" value="DM_1"/>
    <property type="match status" value="2"/>
</dbReference>
<evidence type="ECO:0000256" key="1">
    <source>
        <dbReference type="ARBA" id="ARBA00022723"/>
    </source>
</evidence>
<evidence type="ECO:0000256" key="2">
    <source>
        <dbReference type="ARBA" id="ARBA00022833"/>
    </source>
</evidence>
<evidence type="ECO:0000256" key="5">
    <source>
        <dbReference type="PROSITE-ProRule" id="PRU00070"/>
    </source>
</evidence>
<comment type="subcellular location">
    <subcellularLocation>
        <location evidence="5">Nucleus</location>
    </subcellularLocation>
</comment>
<dbReference type="WBParaSite" id="scaffold8431_cov243.g13049">
    <property type="protein sequence ID" value="scaffold8431_cov243.g13049"/>
    <property type="gene ID" value="scaffold8431_cov243.g13049"/>
</dbReference>
<dbReference type="Proteomes" id="UP000887561">
    <property type="component" value="Unplaced"/>
</dbReference>
<dbReference type="SMART" id="SM00301">
    <property type="entry name" value="DM"/>
    <property type="match status" value="2"/>
</dbReference>
<evidence type="ECO:0000256" key="6">
    <source>
        <dbReference type="SAM" id="MobiDB-lite"/>
    </source>
</evidence>
<evidence type="ECO:0000313" key="9">
    <source>
        <dbReference type="WBParaSite" id="scaffold8431_cov243.g13049"/>
    </source>
</evidence>
<dbReference type="GO" id="GO:0005634">
    <property type="term" value="C:nucleus"/>
    <property type="evidence" value="ECO:0007669"/>
    <property type="project" value="UniProtKB-SubCell"/>
</dbReference>
<dbReference type="PANTHER" id="PTHR12322:SF116">
    <property type="entry name" value="DOUBLESEX-MAB RELATED 99B"/>
    <property type="match status" value="1"/>
</dbReference>
<evidence type="ECO:0000256" key="3">
    <source>
        <dbReference type="ARBA" id="ARBA00023125"/>
    </source>
</evidence>
<reference evidence="9" key="1">
    <citation type="submission" date="2022-11" db="UniProtKB">
        <authorList>
            <consortium name="WormBaseParasite"/>
        </authorList>
    </citation>
    <scope>IDENTIFICATION</scope>
</reference>
<evidence type="ECO:0000256" key="4">
    <source>
        <dbReference type="ARBA" id="ARBA00023242"/>
    </source>
</evidence>
<dbReference type="GO" id="GO:0046872">
    <property type="term" value="F:metal ion binding"/>
    <property type="evidence" value="ECO:0007669"/>
    <property type="project" value="UniProtKB-KW"/>
</dbReference>
<keyword evidence="2 5" id="KW-0862">Zinc</keyword>
<dbReference type="PROSITE" id="PS50809">
    <property type="entry name" value="DM_2"/>
    <property type="match status" value="2"/>
</dbReference>
<feature type="DNA-binding region" description="DM" evidence="5">
    <location>
        <begin position="97"/>
        <end position="143"/>
    </location>
</feature>
<sequence length="393" mass="44197">MRKSATTITKETSSPYIVAEFIPPRLDTENEENGKKEGLENKRKLVEGIEDILSYTPTPLTNKQFENVLSETTTTALSSGGSSCADFDDPKDKKYFCQRCLNHKEEHPRKGHKPFCRYRDCQCAECQMVEKRRRLNNALNTRKPGEGKLKGLMGGINLGPKARNPMCARCTAHGKESALRGHKKAVCPFRICECEKCGLVEERRRLMAAQIKLRRRQKKAREGGTDDASIDDEEFSSQQHQQTSINSQQIFVASQPIPLQQQPLTPLQIATLSTLQTLNFMRLNNLAENSKAMETEEENEDDNRKRATASEGIQQLSDRTPVLFSTPPLTQQTLTNNVTPTNLINPLILQQQQTIIPSQELSSSSNNLNNSSSNPFCINSLLSLFNQVSQQQQ</sequence>
<accession>A0A915N9F3</accession>
<dbReference type="Gene3D" id="4.10.1040.10">
    <property type="entry name" value="DM DNA-binding domain"/>
    <property type="match status" value="2"/>
</dbReference>
<dbReference type="GO" id="GO:0007548">
    <property type="term" value="P:sex differentiation"/>
    <property type="evidence" value="ECO:0007669"/>
    <property type="project" value="TreeGrafter"/>
</dbReference>
<feature type="domain" description="DM" evidence="7">
    <location>
        <begin position="167"/>
        <end position="215"/>
    </location>
</feature>
<dbReference type="Pfam" id="PF00751">
    <property type="entry name" value="DM"/>
    <property type="match status" value="2"/>
</dbReference>
<dbReference type="GO" id="GO:0000978">
    <property type="term" value="F:RNA polymerase II cis-regulatory region sequence-specific DNA binding"/>
    <property type="evidence" value="ECO:0007669"/>
    <property type="project" value="TreeGrafter"/>
</dbReference>
<dbReference type="GO" id="GO:0000981">
    <property type="term" value="F:DNA-binding transcription factor activity, RNA polymerase II-specific"/>
    <property type="evidence" value="ECO:0007669"/>
    <property type="project" value="TreeGrafter"/>
</dbReference>
<evidence type="ECO:0000259" key="7">
    <source>
        <dbReference type="PROSITE" id="PS50809"/>
    </source>
</evidence>
<feature type="DNA-binding region" description="DM" evidence="5">
    <location>
        <begin position="167"/>
        <end position="215"/>
    </location>
</feature>
<proteinExistence type="predicted"/>
<keyword evidence="4 5" id="KW-0539">Nucleus</keyword>
<dbReference type="AlphaFoldDB" id="A0A915N9F3"/>
<organism evidence="8 9">
    <name type="scientific">Meloidogyne javanica</name>
    <name type="common">Root-knot nematode worm</name>
    <dbReference type="NCBI Taxonomy" id="6303"/>
    <lineage>
        <taxon>Eukaryota</taxon>
        <taxon>Metazoa</taxon>
        <taxon>Ecdysozoa</taxon>
        <taxon>Nematoda</taxon>
        <taxon>Chromadorea</taxon>
        <taxon>Rhabditida</taxon>
        <taxon>Tylenchina</taxon>
        <taxon>Tylenchomorpha</taxon>
        <taxon>Tylenchoidea</taxon>
        <taxon>Meloidogynidae</taxon>
        <taxon>Meloidogyninae</taxon>
        <taxon>Meloidogyne</taxon>
        <taxon>Meloidogyne incognita group</taxon>
    </lineage>
</organism>
<evidence type="ECO:0000313" key="8">
    <source>
        <dbReference type="Proteomes" id="UP000887561"/>
    </source>
</evidence>
<dbReference type="InterPro" id="IPR001275">
    <property type="entry name" value="DM_DNA-bd"/>
</dbReference>
<feature type="region of interest" description="Disordered" evidence="6">
    <location>
        <begin position="291"/>
        <end position="315"/>
    </location>
</feature>
<dbReference type="SUPFAM" id="SSF82927">
    <property type="entry name" value="Cysteine-rich DNA binding domain, (DM domain)"/>
    <property type="match status" value="2"/>
</dbReference>
<name>A0A915N9F3_MELJA</name>
<dbReference type="InterPro" id="IPR026607">
    <property type="entry name" value="DMRT"/>
</dbReference>
<keyword evidence="3 5" id="KW-0238">DNA-binding</keyword>
<dbReference type="FunFam" id="4.10.1040.10:FF:000001">
    <property type="entry name" value="doublesex- and mab-3-related transcription factor 1"/>
    <property type="match status" value="1"/>
</dbReference>
<keyword evidence="1 5" id="KW-0479">Metal-binding</keyword>
<dbReference type="InterPro" id="IPR036407">
    <property type="entry name" value="DM_DNA-bd_sf"/>
</dbReference>
<feature type="region of interest" description="Disordered" evidence="6">
    <location>
        <begin position="214"/>
        <end position="243"/>
    </location>
</feature>
<keyword evidence="8" id="KW-1185">Reference proteome</keyword>
<feature type="domain" description="DM" evidence="7">
    <location>
        <begin position="97"/>
        <end position="143"/>
    </location>
</feature>
<protein>
    <submittedName>
        <fullName evidence="9">DM domain-containing protein</fullName>
    </submittedName>
</protein>
<dbReference type="PANTHER" id="PTHR12322">
    <property type="entry name" value="DOUBLESEX AND MAB-3 RELATED TRANSCRIPTION FACTOR DMRT"/>
    <property type="match status" value="1"/>
</dbReference>